<keyword evidence="6" id="KW-0732">Signal</keyword>
<comment type="caution">
    <text evidence="7">The sequence shown here is derived from an EMBL/GenBank/DDBJ whole genome shotgun (WGS) entry which is preliminary data.</text>
</comment>
<dbReference type="PANTHER" id="PTHR21562">
    <property type="entry name" value="NOTUM-RELATED"/>
    <property type="match status" value="1"/>
</dbReference>
<feature type="signal peptide" evidence="6">
    <location>
        <begin position="1"/>
        <end position="21"/>
    </location>
</feature>
<dbReference type="PANTHER" id="PTHR21562:SF65">
    <property type="entry name" value="PECTIN ACETYLESTERASE"/>
    <property type="match status" value="1"/>
</dbReference>
<keyword evidence="8" id="KW-1185">Reference proteome</keyword>
<proteinExistence type="inferred from homology"/>
<dbReference type="AlphaFoldDB" id="A0ABD1HNW2"/>
<accession>A0ABD1HNW2</accession>
<name>A0ABD1HNW2_SALDI</name>
<keyword evidence="5 6" id="KW-0961">Cell wall biogenesis/degradation</keyword>
<feature type="chain" id="PRO_5044525065" description="Pectin acetylesterase" evidence="6">
    <location>
        <begin position="22"/>
        <end position="391"/>
    </location>
</feature>
<dbReference type="EC" id="3.1.1.-" evidence="6"/>
<dbReference type="Pfam" id="PF03283">
    <property type="entry name" value="PAE"/>
    <property type="match status" value="1"/>
</dbReference>
<dbReference type="GO" id="GO:0016787">
    <property type="term" value="F:hydrolase activity"/>
    <property type="evidence" value="ECO:0007669"/>
    <property type="project" value="UniProtKB-KW"/>
</dbReference>
<evidence type="ECO:0000256" key="2">
    <source>
        <dbReference type="ARBA" id="ARBA00004191"/>
    </source>
</evidence>
<keyword evidence="6 7" id="KW-0378">Hydrolase</keyword>
<dbReference type="GO" id="GO:0071555">
    <property type="term" value="P:cell wall organization"/>
    <property type="evidence" value="ECO:0007669"/>
    <property type="project" value="UniProtKB-KW"/>
</dbReference>
<evidence type="ECO:0000256" key="4">
    <source>
        <dbReference type="ARBA" id="ARBA00022512"/>
    </source>
</evidence>
<reference evidence="7 8" key="1">
    <citation type="submission" date="2024-06" db="EMBL/GenBank/DDBJ databases">
        <title>A chromosome level genome sequence of Diviner's sage (Salvia divinorum).</title>
        <authorList>
            <person name="Ford S.A."/>
            <person name="Ro D.-K."/>
            <person name="Ness R.W."/>
            <person name="Phillips M.A."/>
        </authorList>
    </citation>
    <scope>NUCLEOTIDE SEQUENCE [LARGE SCALE GENOMIC DNA]</scope>
    <source>
        <strain evidence="7">SAF-2024a</strain>
        <tissue evidence="7">Leaf</tissue>
    </source>
</reference>
<keyword evidence="6" id="KW-0964">Secreted</keyword>
<dbReference type="Proteomes" id="UP001567538">
    <property type="component" value="Unassembled WGS sequence"/>
</dbReference>
<sequence>MGRFTSASILLLWCIIATTSAQVPEYVKSYTRLESAVATGAVCLDGSPPAYAYVEGYGSGSSNWMVYLEGGGWCFSLENCINRSQSFLGSSKYEFIGNTVNFTGILDSDSRYNQYFYNWNKVFVHYCDGSMFTSDIRQVDLSNNLTFRGGRIYNAVMEEMLHEGMGNAHNAILTGSSAGGLSTILHCDRFRALFPNTTRVKCISDSGFFILGEGALANISGRHFAQVIATHQLGALLPKSCTSKRGPNLCLFPEYLVEDVSTPLFLVETAFDLFQIAYNFIFSVPGLGPKQWGDCGKNLAQCNSTKIGIMEDFRSIFLKTLLKLDQSSSRGMFVDSCYLHVHIVRRYTWICSPLLRNRTLEQAIADWYFDRSPFQEIDNNASPQNCPTSLY</sequence>
<gene>
    <name evidence="7" type="ORF">AAHA92_08646</name>
</gene>
<comment type="subcellular location">
    <subcellularLocation>
        <location evidence="2 6">Secreted</location>
        <location evidence="2 6">Cell wall</location>
    </subcellularLocation>
</comment>
<protein>
    <recommendedName>
        <fullName evidence="6">Pectin acetylesterase</fullName>
        <ecNumber evidence="6">3.1.1.-</ecNumber>
    </recommendedName>
</protein>
<evidence type="ECO:0000313" key="8">
    <source>
        <dbReference type="Proteomes" id="UP001567538"/>
    </source>
</evidence>
<keyword evidence="4 6" id="KW-0134">Cell wall</keyword>
<dbReference type="InterPro" id="IPR004963">
    <property type="entry name" value="PAE/NOTUM"/>
</dbReference>
<evidence type="ECO:0000256" key="5">
    <source>
        <dbReference type="ARBA" id="ARBA00023316"/>
    </source>
</evidence>
<dbReference type="EMBL" id="JBEAFC010000004">
    <property type="protein sequence ID" value="KAL1558148.1"/>
    <property type="molecule type" value="Genomic_DNA"/>
</dbReference>
<organism evidence="7 8">
    <name type="scientific">Salvia divinorum</name>
    <name type="common">Maria pastora</name>
    <name type="synonym">Diviner's sage</name>
    <dbReference type="NCBI Taxonomy" id="28513"/>
    <lineage>
        <taxon>Eukaryota</taxon>
        <taxon>Viridiplantae</taxon>
        <taxon>Streptophyta</taxon>
        <taxon>Embryophyta</taxon>
        <taxon>Tracheophyta</taxon>
        <taxon>Spermatophyta</taxon>
        <taxon>Magnoliopsida</taxon>
        <taxon>eudicotyledons</taxon>
        <taxon>Gunneridae</taxon>
        <taxon>Pentapetalae</taxon>
        <taxon>asterids</taxon>
        <taxon>lamiids</taxon>
        <taxon>Lamiales</taxon>
        <taxon>Lamiaceae</taxon>
        <taxon>Nepetoideae</taxon>
        <taxon>Mentheae</taxon>
        <taxon>Salviinae</taxon>
        <taxon>Salvia</taxon>
        <taxon>Salvia subgen. Calosphace</taxon>
    </lineage>
</organism>
<comment type="similarity">
    <text evidence="3 6">Belongs to the pectinacetylesterase family.</text>
</comment>
<evidence type="ECO:0000256" key="3">
    <source>
        <dbReference type="ARBA" id="ARBA00005784"/>
    </source>
</evidence>
<evidence type="ECO:0000256" key="6">
    <source>
        <dbReference type="RuleBase" id="RU363114"/>
    </source>
</evidence>
<comment type="function">
    <text evidence="1 6">Hydrolyzes acetyl esters in homogalacturonan regions of pectin. In type I primary cell wall, galacturonic acid residues of pectin can be acetylated at the O-2 and O-3 positions. Decreasing the degree of acetylation of pectin gels in vitro alters their physical properties.</text>
</comment>
<evidence type="ECO:0000256" key="1">
    <source>
        <dbReference type="ARBA" id="ARBA00003534"/>
    </source>
</evidence>
<evidence type="ECO:0000313" key="7">
    <source>
        <dbReference type="EMBL" id="KAL1558148.1"/>
    </source>
</evidence>